<dbReference type="AlphaFoldDB" id="A0A085N8C1"/>
<keyword evidence="3" id="KW-0479">Metal-binding</keyword>
<keyword evidence="4" id="KW-0106">Calcium</keyword>
<proteinExistence type="inferred from homology"/>
<reference evidence="7 8" key="1">
    <citation type="journal article" date="2014" name="Nat. Genet.">
        <title>Genome and transcriptome of the porcine whipworm Trichuris suis.</title>
        <authorList>
            <person name="Jex A.R."/>
            <person name="Nejsum P."/>
            <person name="Schwarz E.M."/>
            <person name="Hu L."/>
            <person name="Young N.D."/>
            <person name="Hall R.S."/>
            <person name="Korhonen P.K."/>
            <person name="Liao S."/>
            <person name="Thamsborg S."/>
            <person name="Xia J."/>
            <person name="Xu P."/>
            <person name="Wang S."/>
            <person name="Scheerlinck J.P."/>
            <person name="Hofmann A."/>
            <person name="Sternberg P.W."/>
            <person name="Wang J."/>
            <person name="Gasser R.B."/>
        </authorList>
    </citation>
    <scope>NUCLEOTIDE SEQUENCE [LARGE SCALE GENOMIC DNA]</scope>
    <source>
        <strain evidence="7">DCEP-RM93F</strain>
        <strain evidence="6">DCEP-RM93M</strain>
    </source>
</reference>
<dbReference type="EMBL" id="KL367533">
    <property type="protein sequence ID" value="KFD65717.1"/>
    <property type="molecule type" value="Genomic_DNA"/>
</dbReference>
<evidence type="ECO:0000256" key="2">
    <source>
        <dbReference type="ARBA" id="ARBA00022694"/>
    </source>
</evidence>
<name>A0A085N8C1_9BILA</name>
<dbReference type="FunFam" id="3.55.10.10:FF:000001">
    <property type="entry name" value="protein archease isoform X1"/>
    <property type="match status" value="1"/>
</dbReference>
<dbReference type="GO" id="GO:0046872">
    <property type="term" value="F:metal ion binding"/>
    <property type="evidence" value="ECO:0007669"/>
    <property type="project" value="UniProtKB-KW"/>
</dbReference>
<gene>
    <name evidence="6" type="ORF">M513_11155</name>
    <name evidence="7" type="ORF">M514_11155</name>
</gene>
<evidence type="ECO:0000259" key="5">
    <source>
        <dbReference type="Pfam" id="PF01951"/>
    </source>
</evidence>
<dbReference type="SUPFAM" id="SSF69819">
    <property type="entry name" value="MTH1598-like"/>
    <property type="match status" value="1"/>
</dbReference>
<dbReference type="GO" id="GO:0072669">
    <property type="term" value="C:tRNA-splicing ligase complex"/>
    <property type="evidence" value="ECO:0007669"/>
    <property type="project" value="TreeGrafter"/>
</dbReference>
<protein>
    <recommendedName>
        <fullName evidence="5">Archease domain-containing protein</fullName>
    </recommendedName>
</protein>
<sequence length="159" mass="18562">MSDEEVSFASVSDCPNDVPVKYEYLDHTADVQLHAWGDDLKEAFEQVAVSMFNYMTDLKNVEAVYTYDIEARGDDMISLLFHFLDEWLYAFCAEPYFVAMAVRIIEFDKEQFYIRARGWGESFDLKKHTQGTEVKAITYSNMQVYDDSEKHEVFVIIDI</sequence>
<organism evidence="7">
    <name type="scientific">Trichuris suis</name>
    <name type="common">pig whipworm</name>
    <dbReference type="NCBI Taxonomy" id="68888"/>
    <lineage>
        <taxon>Eukaryota</taxon>
        <taxon>Metazoa</taxon>
        <taxon>Ecdysozoa</taxon>
        <taxon>Nematoda</taxon>
        <taxon>Enoplea</taxon>
        <taxon>Dorylaimia</taxon>
        <taxon>Trichinellida</taxon>
        <taxon>Trichuridae</taxon>
        <taxon>Trichuris</taxon>
    </lineage>
</organism>
<feature type="domain" description="Archease" evidence="5">
    <location>
        <begin position="22"/>
        <end position="159"/>
    </location>
</feature>
<accession>A0A085N8C1</accession>
<dbReference type="Proteomes" id="UP000030758">
    <property type="component" value="Unassembled WGS sequence"/>
</dbReference>
<dbReference type="PANTHER" id="PTHR12682:SF11">
    <property type="entry name" value="PROTEIN ARCHEASE"/>
    <property type="match status" value="1"/>
</dbReference>
<evidence type="ECO:0000313" key="7">
    <source>
        <dbReference type="EMBL" id="KFD65717.1"/>
    </source>
</evidence>
<evidence type="ECO:0000256" key="3">
    <source>
        <dbReference type="ARBA" id="ARBA00022723"/>
    </source>
</evidence>
<dbReference type="PANTHER" id="PTHR12682">
    <property type="entry name" value="ARCHEASE"/>
    <property type="match status" value="1"/>
</dbReference>
<dbReference type="GO" id="GO:0006388">
    <property type="term" value="P:tRNA splicing, via endonucleolytic cleavage and ligation"/>
    <property type="evidence" value="ECO:0007669"/>
    <property type="project" value="TreeGrafter"/>
</dbReference>
<dbReference type="Proteomes" id="UP000030764">
    <property type="component" value="Unassembled WGS sequence"/>
</dbReference>
<dbReference type="InterPro" id="IPR036820">
    <property type="entry name" value="Archease_dom_sf"/>
</dbReference>
<evidence type="ECO:0000256" key="4">
    <source>
        <dbReference type="ARBA" id="ARBA00022837"/>
    </source>
</evidence>
<dbReference type="InterPro" id="IPR023572">
    <property type="entry name" value="Archease_dom"/>
</dbReference>
<comment type="similarity">
    <text evidence="1">Belongs to the archease family.</text>
</comment>
<dbReference type="Pfam" id="PF01951">
    <property type="entry name" value="Archease"/>
    <property type="match status" value="1"/>
</dbReference>
<evidence type="ECO:0000313" key="8">
    <source>
        <dbReference type="Proteomes" id="UP000030764"/>
    </source>
</evidence>
<evidence type="ECO:0000313" key="6">
    <source>
        <dbReference type="EMBL" id="KFD47978.1"/>
    </source>
</evidence>
<dbReference type="EMBL" id="KL363308">
    <property type="protein sequence ID" value="KFD47978.1"/>
    <property type="molecule type" value="Genomic_DNA"/>
</dbReference>
<keyword evidence="8" id="KW-1185">Reference proteome</keyword>
<evidence type="ECO:0000256" key="1">
    <source>
        <dbReference type="ARBA" id="ARBA00007963"/>
    </source>
</evidence>
<keyword evidence="2" id="KW-0819">tRNA processing</keyword>
<dbReference type="Gene3D" id="3.55.10.10">
    <property type="entry name" value="Archease domain"/>
    <property type="match status" value="1"/>
</dbReference>
<dbReference type="InterPro" id="IPR002804">
    <property type="entry name" value="Archease"/>
</dbReference>